<dbReference type="Pfam" id="PF02661">
    <property type="entry name" value="Fic"/>
    <property type="match status" value="1"/>
</dbReference>
<evidence type="ECO:0000313" key="3">
    <source>
        <dbReference type="Proteomes" id="UP000051686"/>
    </source>
</evidence>
<name>A0A0R1MCQ9_9LACO</name>
<dbReference type="Gene3D" id="1.20.120.1870">
    <property type="entry name" value="Fic/DOC protein, Fido domain"/>
    <property type="match status" value="1"/>
</dbReference>
<dbReference type="Proteomes" id="UP000051686">
    <property type="component" value="Unassembled WGS sequence"/>
</dbReference>
<dbReference type="PANTHER" id="PTHR39426">
    <property type="entry name" value="HOMOLOGY TO DEATH-ON-CURING PROTEIN OF PHAGE P1"/>
    <property type="match status" value="1"/>
</dbReference>
<proteinExistence type="predicted"/>
<dbReference type="AlphaFoldDB" id="A0A0R1MCQ9"/>
<dbReference type="STRING" id="1423777.FD46_GL000594"/>
<gene>
    <name evidence="2" type="ORF">FD46_GL000594</name>
</gene>
<dbReference type="InterPro" id="IPR053737">
    <property type="entry name" value="Type_II_TA_Toxin"/>
</dbReference>
<reference evidence="2 3" key="1">
    <citation type="journal article" date="2015" name="Genome Announc.">
        <title>Expanding the biotechnology potential of lactobacilli through comparative genomics of 213 strains and associated genera.</title>
        <authorList>
            <person name="Sun Z."/>
            <person name="Harris H.M."/>
            <person name="McCann A."/>
            <person name="Guo C."/>
            <person name="Argimon S."/>
            <person name="Zhang W."/>
            <person name="Yang X."/>
            <person name="Jeffery I.B."/>
            <person name="Cooney J.C."/>
            <person name="Kagawa T.F."/>
            <person name="Liu W."/>
            <person name="Song Y."/>
            <person name="Salvetti E."/>
            <person name="Wrobel A."/>
            <person name="Rasinkangas P."/>
            <person name="Parkhill J."/>
            <person name="Rea M.C."/>
            <person name="O'Sullivan O."/>
            <person name="Ritari J."/>
            <person name="Douillard F.P."/>
            <person name="Paul Ross R."/>
            <person name="Yang R."/>
            <person name="Briner A.E."/>
            <person name="Felis G.E."/>
            <person name="de Vos W.M."/>
            <person name="Barrangou R."/>
            <person name="Klaenhammer T.R."/>
            <person name="Caufield P.W."/>
            <person name="Cui Y."/>
            <person name="Zhang H."/>
            <person name="O'Toole P.W."/>
        </authorList>
    </citation>
    <scope>NUCLEOTIDE SEQUENCE [LARGE SCALE GENOMIC DNA]</scope>
    <source>
        <strain evidence="2 3">DSM 19972</strain>
    </source>
</reference>
<dbReference type="PATRIC" id="fig|1423777.3.peg.613"/>
<evidence type="ECO:0000259" key="1">
    <source>
        <dbReference type="PROSITE" id="PS51459"/>
    </source>
</evidence>
<organism evidence="2 3">
    <name type="scientific">Liquorilactobacillus oeni DSM 19972</name>
    <dbReference type="NCBI Taxonomy" id="1423777"/>
    <lineage>
        <taxon>Bacteria</taxon>
        <taxon>Bacillati</taxon>
        <taxon>Bacillota</taxon>
        <taxon>Bacilli</taxon>
        <taxon>Lactobacillales</taxon>
        <taxon>Lactobacillaceae</taxon>
        <taxon>Liquorilactobacillus</taxon>
    </lineage>
</organism>
<dbReference type="PROSITE" id="PS51459">
    <property type="entry name" value="FIDO"/>
    <property type="match status" value="1"/>
</dbReference>
<dbReference type="InterPro" id="IPR006440">
    <property type="entry name" value="Doc"/>
</dbReference>
<feature type="domain" description="Fido" evidence="1">
    <location>
        <begin position="85"/>
        <end position="221"/>
    </location>
</feature>
<dbReference type="GO" id="GO:0016301">
    <property type="term" value="F:kinase activity"/>
    <property type="evidence" value="ECO:0007669"/>
    <property type="project" value="InterPro"/>
</dbReference>
<protein>
    <submittedName>
        <fullName evidence="2">Death-on-curing family protein</fullName>
    </submittedName>
</protein>
<accession>A0A0R1MCQ9</accession>
<comment type="caution">
    <text evidence="2">The sequence shown here is derived from an EMBL/GenBank/DDBJ whole genome shotgun (WGS) entry which is preliminary data.</text>
</comment>
<dbReference type="InterPro" id="IPR003812">
    <property type="entry name" value="Fido"/>
</dbReference>
<dbReference type="NCBIfam" id="TIGR01550">
    <property type="entry name" value="DOC_P1"/>
    <property type="match status" value="1"/>
</dbReference>
<sequence>MIMERMEYDDVKYDGVLVCSLDKDLKYAKPQLDQFLKILLRTLSKIGVVTHSKGDVVTFRISRGQGNHVEATLKIENETLRFLFYNIKYFFPTVELICRWNEEAQKMFEEEGIYGLPGLKDRGIIENLLVNIEDSVVYEVDQYPTITKKASHIWQKIARYQAFNNGNKRTALKTMSMFLNSNFYELSFKKGEVGKDELYKFSKKIAAGEVNEDDIEQYIQDHIYLNFGLMKEFFLEFIVDKR</sequence>
<evidence type="ECO:0000313" key="2">
    <source>
        <dbReference type="EMBL" id="KRL05836.1"/>
    </source>
</evidence>
<dbReference type="PANTHER" id="PTHR39426:SF1">
    <property type="entry name" value="HOMOLOGY TO DEATH-ON-CURING PROTEIN OF PHAGE P1"/>
    <property type="match status" value="1"/>
</dbReference>
<dbReference type="EMBL" id="AZEH01000020">
    <property type="protein sequence ID" value="KRL05836.1"/>
    <property type="molecule type" value="Genomic_DNA"/>
</dbReference>
<keyword evidence="3" id="KW-1185">Reference proteome</keyword>